<dbReference type="OrthoDB" id="8240at10239"/>
<accession>A4KXE7</accession>
<dbReference type="PROSITE" id="PS51750">
    <property type="entry name" value="BRO_N"/>
    <property type="match status" value="1"/>
</dbReference>
<reference evidence="3 4" key="1">
    <citation type="journal article" date="2007" name="J. Gen. Virol.">
        <title>Sequence and organization of the Heliothis virescens ascovirus genome.</title>
        <authorList>
            <person name="Asgari S."/>
            <person name="Davis J."/>
            <person name="Wood D."/>
            <person name="Wilson P."/>
            <person name="McGrath A."/>
        </authorList>
    </citation>
    <scope>NUCLEOTIDE SEQUENCE [LARGE SCALE GENOMIC DNA]</scope>
    <source>
        <strain evidence="4">HvAv-3e</strain>
    </source>
</reference>
<keyword evidence="4" id="KW-1185">Reference proteome</keyword>
<dbReference type="KEGG" id="vg:5076069"/>
<dbReference type="Proteomes" id="UP000001324">
    <property type="component" value="Segment"/>
</dbReference>
<dbReference type="SMART" id="SM01040">
    <property type="entry name" value="Bro-N"/>
    <property type="match status" value="1"/>
</dbReference>
<keyword evidence="1" id="KW-0175">Coiled coil</keyword>
<organism evidence="4">
    <name type="scientific">Heliothis virescens ascovirus 3e</name>
    <name type="common">HvAV-3e</name>
    <dbReference type="NCBI Taxonomy" id="260797"/>
    <lineage>
        <taxon>Viruses</taxon>
        <taxon>Varidnaviria</taxon>
        <taxon>Bamfordvirae</taxon>
        <taxon>Nucleocytoviricota</taxon>
        <taxon>Megaviricetes</taxon>
        <taxon>Pimascovirales</taxon>
        <taxon>Pimascovirales incertae sedis</taxon>
        <taxon>Ascoviridae</taxon>
        <taxon>Ascovirus</taxon>
        <taxon>Ascovirus hvav3a</taxon>
    </lineage>
</organism>
<protein>
    <submittedName>
        <fullName evidence="3">Bro9</fullName>
    </submittedName>
</protein>
<dbReference type="Pfam" id="PF02498">
    <property type="entry name" value="Bro-N"/>
    <property type="match status" value="1"/>
</dbReference>
<proteinExistence type="predicted"/>
<name>A4KXE7_HVAVE</name>
<dbReference type="InterPro" id="IPR003497">
    <property type="entry name" value="BRO_N_domain"/>
</dbReference>
<dbReference type="EMBL" id="EF133465">
    <property type="protein sequence ID" value="ABO37278.1"/>
    <property type="molecule type" value="Genomic_DNA"/>
</dbReference>
<evidence type="ECO:0000256" key="1">
    <source>
        <dbReference type="SAM" id="Coils"/>
    </source>
</evidence>
<evidence type="ECO:0000313" key="3">
    <source>
        <dbReference type="EMBL" id="ABO37278.1"/>
    </source>
</evidence>
<dbReference type="GeneID" id="5076069"/>
<dbReference type="RefSeq" id="YP_001110944.1">
    <property type="nucleotide sequence ID" value="NC_009233.1"/>
</dbReference>
<feature type="coiled-coil region" evidence="1">
    <location>
        <begin position="185"/>
        <end position="290"/>
    </location>
</feature>
<evidence type="ECO:0000313" key="4">
    <source>
        <dbReference type="Proteomes" id="UP000001324"/>
    </source>
</evidence>
<evidence type="ECO:0000259" key="2">
    <source>
        <dbReference type="PROSITE" id="PS51750"/>
    </source>
</evidence>
<sequence length="521" mass="59798">MSVISVQFANVDFEVVSVRDDGGQLWLLANPFARILEYVSAPNAIAKFVSDKNQRSFENIRSHRCDETYLTSSYVQAKSKFINRAGLFELIQASRMPKALEFKNWINSVLLPKLCDDGSYDMARDAPMEIASAMNAVHAVTHDGRDAPWMDRTPNTSSEVAELKIELLTAKLQTQSQVAERDKTIAVYEERMSAMRNVAADHEARIAECRQTIAAYEKRMLAMRDVAAACEARMMSEYEAQLERMRMAIKELTRTANGAGLQFCANALYADGAVRQNEALRNQMDTLKHRIVPVLDDRPDKDEMIAVYYYYEDGRMFVRVRRTQRAEVDFCDRIVHRYITQGRPPPAGYEWLIPCTKFYEVVCPNAVTVWNKVRMTYTNLFYGLSEENTSKTLFKVLTADEIRAKYAADVVACRQNLKKDAMRIEDFESLQLTDAEHAVRLCLVQHSNVAVTIRKVIEEEIAETRDEATFRERPLDRDTVTFTDEQITEAANNYHRYLIRKRFGLMDFDSAVIAKFNDICQ</sequence>
<feature type="domain" description="Bro-N" evidence="2">
    <location>
        <begin position="1"/>
        <end position="118"/>
    </location>
</feature>
<organismHost>
    <name type="scientific">Noctuidae</name>
    <name type="common">owlet moths</name>
    <dbReference type="NCBI Taxonomy" id="7100"/>
</organismHost>